<reference evidence="2" key="1">
    <citation type="submission" date="2023-05" db="EMBL/GenBank/DDBJ databases">
        <title>Anaerotaeda fermentans gen. nov., sp. nov., a novel anaerobic planctomycete of the new family within the order Sedimentisphaerales isolated from Taman Peninsula, Russia.</title>
        <authorList>
            <person name="Khomyakova M.A."/>
            <person name="Merkel A.Y."/>
            <person name="Slobodkin A.I."/>
        </authorList>
    </citation>
    <scope>NUCLEOTIDE SEQUENCE</scope>
    <source>
        <strain evidence="2">M17dextr</strain>
    </source>
</reference>
<organism evidence="2 3">
    <name type="scientific">Anaerobaca lacustris</name>
    <dbReference type="NCBI Taxonomy" id="3044600"/>
    <lineage>
        <taxon>Bacteria</taxon>
        <taxon>Pseudomonadati</taxon>
        <taxon>Planctomycetota</taxon>
        <taxon>Phycisphaerae</taxon>
        <taxon>Sedimentisphaerales</taxon>
        <taxon>Anaerobacaceae</taxon>
        <taxon>Anaerobaca</taxon>
    </lineage>
</organism>
<dbReference type="Proteomes" id="UP001431776">
    <property type="component" value="Unassembled WGS sequence"/>
</dbReference>
<dbReference type="AlphaFoldDB" id="A0AAW6TZ90"/>
<dbReference type="EMBL" id="JASCXX010000014">
    <property type="protein sequence ID" value="MDI6449915.1"/>
    <property type="molecule type" value="Genomic_DNA"/>
</dbReference>
<dbReference type="CDD" id="cd00198">
    <property type="entry name" value="vWFA"/>
    <property type="match status" value="1"/>
</dbReference>
<evidence type="ECO:0000313" key="2">
    <source>
        <dbReference type="EMBL" id="MDI6449915.1"/>
    </source>
</evidence>
<comment type="caution">
    <text evidence="2">The sequence shown here is derived from an EMBL/GenBank/DDBJ whole genome shotgun (WGS) entry which is preliminary data.</text>
</comment>
<dbReference type="SUPFAM" id="SSF53300">
    <property type="entry name" value="vWA-like"/>
    <property type="match status" value="1"/>
</dbReference>
<dbReference type="Pfam" id="PF01882">
    <property type="entry name" value="DUF58"/>
    <property type="match status" value="1"/>
</dbReference>
<dbReference type="Gene3D" id="3.40.50.410">
    <property type="entry name" value="von Willebrand factor, type A domain"/>
    <property type="match status" value="1"/>
</dbReference>
<dbReference type="InterPro" id="IPR036465">
    <property type="entry name" value="vWFA_dom_sf"/>
</dbReference>
<protein>
    <submittedName>
        <fullName evidence="2">DUF58 domain-containing protein</fullName>
    </submittedName>
</protein>
<feature type="domain" description="DUF58" evidence="1">
    <location>
        <begin position="57"/>
        <end position="263"/>
    </location>
</feature>
<name>A0AAW6TZ90_9BACT</name>
<gene>
    <name evidence="2" type="ORF">QJ522_12725</name>
</gene>
<dbReference type="PANTHER" id="PTHR33608">
    <property type="entry name" value="BLL2464 PROTEIN"/>
    <property type="match status" value="1"/>
</dbReference>
<accession>A0AAW6TZ90</accession>
<dbReference type="InterPro" id="IPR002881">
    <property type="entry name" value="DUF58"/>
</dbReference>
<dbReference type="RefSeq" id="WP_349245325.1">
    <property type="nucleotide sequence ID" value="NZ_JASCXX010000014.1"/>
</dbReference>
<proteinExistence type="predicted"/>
<evidence type="ECO:0000313" key="3">
    <source>
        <dbReference type="Proteomes" id="UP001431776"/>
    </source>
</evidence>
<dbReference type="PANTHER" id="PTHR33608:SF7">
    <property type="entry name" value="DUF58 DOMAIN-CONTAINING PROTEIN"/>
    <property type="match status" value="1"/>
</dbReference>
<evidence type="ECO:0000259" key="1">
    <source>
        <dbReference type="Pfam" id="PF01882"/>
    </source>
</evidence>
<sequence>MTEVPTPSESRTTSGMIDPAALMKIRSMELRAKGVVQGFLRGIHRSPYHGFSAEFTEYRQYSAGDDPRYVDWRVYARSDRFYIKKFEDETNLRCHLLIDHSRSMGYGSIGYTKGQYAGTLAATLAYFLFRQGDAVGLATFDDRITQYMPPRNRPSYLRRLMAALEADPQGRATDLGPPLQRLARMLTKRGLIVLVSDLLTSIDWLESDLGYLSAGGHDVVVFQVLDPAELNFDFDAPALFRDLESGRDMYVDPPAAQKGYKRMLEAHLDKARTACRRLGIDYHLFATDRSFDLALLEFLQDRMRRHKQQVRRMRSATAGRRT</sequence>
<keyword evidence="3" id="KW-1185">Reference proteome</keyword>